<dbReference type="Gene3D" id="3.40.50.300">
    <property type="entry name" value="P-loop containing nucleotide triphosphate hydrolases"/>
    <property type="match status" value="1"/>
</dbReference>
<dbReference type="PANTHER" id="PTHR12788">
    <property type="entry name" value="PROTEIN-TYROSINE SULFOTRANSFERASE 2"/>
    <property type="match status" value="1"/>
</dbReference>
<dbReference type="InterPro" id="IPR026634">
    <property type="entry name" value="TPST-like"/>
</dbReference>
<evidence type="ECO:0008006" key="4">
    <source>
        <dbReference type="Google" id="ProtNLM"/>
    </source>
</evidence>
<dbReference type="GO" id="GO:0008476">
    <property type="term" value="F:protein-tyrosine sulfotransferase activity"/>
    <property type="evidence" value="ECO:0007669"/>
    <property type="project" value="InterPro"/>
</dbReference>
<keyword evidence="1" id="KW-0808">Transferase</keyword>
<evidence type="ECO:0000313" key="3">
    <source>
        <dbReference type="Proteomes" id="UP000178930"/>
    </source>
</evidence>
<accession>A0A1G1XX91</accession>
<evidence type="ECO:0000313" key="2">
    <source>
        <dbReference type="EMBL" id="OGY44206.1"/>
    </source>
</evidence>
<dbReference type="Proteomes" id="UP000178930">
    <property type="component" value="Unassembled WGS sequence"/>
</dbReference>
<protein>
    <recommendedName>
        <fullName evidence="4">Sulfotransferase domain-containing protein</fullName>
    </recommendedName>
</protein>
<dbReference type="Pfam" id="PF13469">
    <property type="entry name" value="Sulfotransfer_3"/>
    <property type="match status" value="1"/>
</dbReference>
<dbReference type="STRING" id="1797532.A2729_05120"/>
<reference evidence="2 3" key="1">
    <citation type="journal article" date="2016" name="Nat. Commun.">
        <title>Thousands of microbial genomes shed light on interconnected biogeochemical processes in an aquifer system.</title>
        <authorList>
            <person name="Anantharaman K."/>
            <person name="Brown C.T."/>
            <person name="Hug L.A."/>
            <person name="Sharon I."/>
            <person name="Castelle C.J."/>
            <person name="Probst A.J."/>
            <person name="Thomas B.C."/>
            <person name="Singh A."/>
            <person name="Wilkins M.J."/>
            <person name="Karaoz U."/>
            <person name="Brodie E.L."/>
            <person name="Williams K.H."/>
            <person name="Hubbard S.S."/>
            <person name="Banfield J.F."/>
        </authorList>
    </citation>
    <scope>NUCLEOTIDE SEQUENCE [LARGE SCALE GENOMIC DNA]</scope>
</reference>
<dbReference type="SUPFAM" id="SSF52540">
    <property type="entry name" value="P-loop containing nucleoside triphosphate hydrolases"/>
    <property type="match status" value="1"/>
</dbReference>
<gene>
    <name evidence="2" type="ORF">A2729_05120</name>
</gene>
<proteinExistence type="predicted"/>
<organism evidence="2 3">
    <name type="scientific">Candidatus Buchananbacteria bacterium RIFCSPHIGHO2_01_FULL_39_14</name>
    <dbReference type="NCBI Taxonomy" id="1797532"/>
    <lineage>
        <taxon>Bacteria</taxon>
        <taxon>Candidatus Buchananiibacteriota</taxon>
    </lineage>
</organism>
<dbReference type="EMBL" id="MHIB01000020">
    <property type="protein sequence ID" value="OGY44206.1"/>
    <property type="molecule type" value="Genomic_DNA"/>
</dbReference>
<evidence type="ECO:0000256" key="1">
    <source>
        <dbReference type="ARBA" id="ARBA00022679"/>
    </source>
</evidence>
<dbReference type="PANTHER" id="PTHR12788:SF10">
    <property type="entry name" value="PROTEIN-TYROSINE SULFOTRANSFERASE"/>
    <property type="match status" value="1"/>
</dbReference>
<comment type="caution">
    <text evidence="2">The sequence shown here is derived from an EMBL/GenBank/DDBJ whole genome shotgun (WGS) entry which is preliminary data.</text>
</comment>
<dbReference type="AlphaFoldDB" id="A0A1G1XX91"/>
<sequence length="340" mass="41066">MASQNDKIIFILGHGWSGTTLLNKVLTAHPQIYFINWEFNEFGVFYRRQSRYRKYGTRKYEIMTKDFFQHPKIRQNDFNYSSIDWSNIKNFQDWFNLIFNYYRQKTNKPIIGVKVANNLQKVKNTIANINLIKMMFSDTYCFQIVRDPRDIFLSFRKIRVLPWFLSPYYFGKFWVKAITTIRSLNKSVKYYEVRYEDLISQPQREIEKICQFIEVDFSPEMLKFYQKVDQTRPNQCNLKKNFIATNFNKWKSQLSPKVAKLISTASASEMTELGYLENNSNYQIRFWRKIWEAIKTYIFIVTNLLELGNQKKRFEYLLGLAGLKLKKYLPPLYWLLKDRK</sequence>
<dbReference type="InterPro" id="IPR027417">
    <property type="entry name" value="P-loop_NTPase"/>
</dbReference>
<name>A0A1G1XX91_9BACT</name>